<protein>
    <submittedName>
        <fullName evidence="14">ABC-type multidrug transport system fused ATPase/permease subunit</fullName>
    </submittedName>
</protein>
<dbReference type="InterPro" id="IPR003593">
    <property type="entry name" value="AAA+_ATPase"/>
</dbReference>
<dbReference type="GO" id="GO:0005524">
    <property type="term" value="F:ATP binding"/>
    <property type="evidence" value="ECO:0007669"/>
    <property type="project" value="UniProtKB-KW"/>
</dbReference>
<dbReference type="Gene3D" id="1.20.1560.10">
    <property type="entry name" value="ABC transporter type 1, transmembrane domain"/>
    <property type="match status" value="1"/>
</dbReference>
<dbReference type="InterPro" id="IPR011527">
    <property type="entry name" value="ABC1_TM_dom"/>
</dbReference>
<keyword evidence="3" id="KW-1003">Cell membrane</keyword>
<dbReference type="AlphaFoldDB" id="A0A2M9BDG3"/>
<dbReference type="SUPFAM" id="SSF52540">
    <property type="entry name" value="P-loop containing nucleoside triphosphate hydrolases"/>
    <property type="match status" value="1"/>
</dbReference>
<dbReference type="EMBL" id="PGEZ01000001">
    <property type="protein sequence ID" value="PJJ55996.1"/>
    <property type="molecule type" value="Genomic_DNA"/>
</dbReference>
<keyword evidence="7" id="KW-0067">ATP-binding</keyword>
<feature type="transmembrane region" description="Helical" evidence="11">
    <location>
        <begin position="286"/>
        <end position="306"/>
    </location>
</feature>
<evidence type="ECO:0000256" key="9">
    <source>
        <dbReference type="ARBA" id="ARBA00023136"/>
    </source>
</evidence>
<feature type="domain" description="ABC transporter" evidence="12">
    <location>
        <begin position="356"/>
        <end position="590"/>
    </location>
</feature>
<keyword evidence="4" id="KW-0997">Cell inner membrane</keyword>
<keyword evidence="5 11" id="KW-0812">Transmembrane</keyword>
<keyword evidence="6" id="KW-0547">Nucleotide-binding</keyword>
<feature type="region of interest" description="Disordered" evidence="10">
    <location>
        <begin position="600"/>
        <end position="641"/>
    </location>
</feature>
<dbReference type="InterPro" id="IPR027417">
    <property type="entry name" value="P-loop_NTPase"/>
</dbReference>
<accession>A0A2M9BDG3</accession>
<dbReference type="Pfam" id="PF00005">
    <property type="entry name" value="ABC_tran"/>
    <property type="match status" value="1"/>
</dbReference>
<evidence type="ECO:0000256" key="2">
    <source>
        <dbReference type="ARBA" id="ARBA00022448"/>
    </source>
</evidence>
<keyword evidence="2" id="KW-0813">Transport</keyword>
<evidence type="ECO:0000256" key="5">
    <source>
        <dbReference type="ARBA" id="ARBA00022692"/>
    </source>
</evidence>
<feature type="compositionally biased region" description="Acidic residues" evidence="10">
    <location>
        <begin position="616"/>
        <end position="627"/>
    </location>
</feature>
<keyword evidence="9 11" id="KW-0472">Membrane</keyword>
<name>A0A2M9BDG3_9ACTN</name>
<proteinExistence type="predicted"/>
<keyword evidence="8 11" id="KW-1133">Transmembrane helix</keyword>
<dbReference type="GO" id="GO:0015421">
    <property type="term" value="F:ABC-type oligopeptide transporter activity"/>
    <property type="evidence" value="ECO:0007669"/>
    <property type="project" value="TreeGrafter"/>
</dbReference>
<dbReference type="OrthoDB" id="9806127at2"/>
<evidence type="ECO:0000259" key="13">
    <source>
        <dbReference type="PROSITE" id="PS50929"/>
    </source>
</evidence>
<dbReference type="InterPro" id="IPR039421">
    <property type="entry name" value="Type_1_exporter"/>
</dbReference>
<evidence type="ECO:0000256" key="1">
    <source>
        <dbReference type="ARBA" id="ARBA00004651"/>
    </source>
</evidence>
<dbReference type="PANTHER" id="PTHR43394">
    <property type="entry name" value="ATP-DEPENDENT PERMEASE MDL1, MITOCHONDRIAL"/>
    <property type="match status" value="1"/>
</dbReference>
<feature type="transmembrane region" description="Helical" evidence="11">
    <location>
        <begin position="31"/>
        <end position="56"/>
    </location>
</feature>
<reference evidence="14 15" key="1">
    <citation type="submission" date="2017-11" db="EMBL/GenBank/DDBJ databases">
        <title>Genomic Encyclopedia of Archaeal and Bacterial Type Strains, Phase II (KMG-II): From Individual Species to Whole Genera.</title>
        <authorList>
            <person name="Goeker M."/>
        </authorList>
    </citation>
    <scope>NUCLEOTIDE SEQUENCE [LARGE SCALE GENOMIC DNA]</scope>
    <source>
        <strain evidence="14 15">DSM 27763</strain>
    </source>
</reference>
<evidence type="ECO:0000256" key="3">
    <source>
        <dbReference type="ARBA" id="ARBA00022475"/>
    </source>
</evidence>
<dbReference type="SMART" id="SM00382">
    <property type="entry name" value="AAA"/>
    <property type="match status" value="1"/>
</dbReference>
<evidence type="ECO:0000256" key="4">
    <source>
        <dbReference type="ARBA" id="ARBA00022519"/>
    </source>
</evidence>
<evidence type="ECO:0000256" key="6">
    <source>
        <dbReference type="ARBA" id="ARBA00022741"/>
    </source>
</evidence>
<evidence type="ECO:0000259" key="12">
    <source>
        <dbReference type="PROSITE" id="PS50893"/>
    </source>
</evidence>
<keyword evidence="15" id="KW-1185">Reference proteome</keyword>
<dbReference type="GO" id="GO:0016887">
    <property type="term" value="F:ATP hydrolysis activity"/>
    <property type="evidence" value="ECO:0007669"/>
    <property type="project" value="InterPro"/>
</dbReference>
<comment type="caution">
    <text evidence="14">The sequence shown here is derived from an EMBL/GenBank/DDBJ whole genome shotgun (WGS) entry which is preliminary data.</text>
</comment>
<feature type="transmembrane region" description="Helical" evidence="11">
    <location>
        <begin position="258"/>
        <end position="280"/>
    </location>
</feature>
<dbReference type="CDD" id="cd07346">
    <property type="entry name" value="ABC_6TM_exporters"/>
    <property type="match status" value="1"/>
</dbReference>
<evidence type="ECO:0000313" key="15">
    <source>
        <dbReference type="Proteomes" id="UP000230842"/>
    </source>
</evidence>
<feature type="transmembrane region" description="Helical" evidence="11">
    <location>
        <begin position="148"/>
        <end position="174"/>
    </location>
</feature>
<feature type="compositionally biased region" description="Basic and acidic residues" evidence="10">
    <location>
        <begin position="600"/>
        <end position="615"/>
    </location>
</feature>
<evidence type="ECO:0000313" key="14">
    <source>
        <dbReference type="EMBL" id="PJJ55996.1"/>
    </source>
</evidence>
<dbReference type="GO" id="GO:0005886">
    <property type="term" value="C:plasma membrane"/>
    <property type="evidence" value="ECO:0007669"/>
    <property type="project" value="UniProtKB-SubCell"/>
</dbReference>
<feature type="transmembrane region" description="Helical" evidence="11">
    <location>
        <begin position="180"/>
        <end position="196"/>
    </location>
</feature>
<dbReference type="SUPFAM" id="SSF90123">
    <property type="entry name" value="ABC transporter transmembrane region"/>
    <property type="match status" value="1"/>
</dbReference>
<dbReference type="Pfam" id="PF00664">
    <property type="entry name" value="ABC_membrane"/>
    <property type="match status" value="1"/>
</dbReference>
<evidence type="ECO:0000256" key="10">
    <source>
        <dbReference type="SAM" id="MobiDB-lite"/>
    </source>
</evidence>
<dbReference type="PROSITE" id="PS00211">
    <property type="entry name" value="ABC_TRANSPORTER_1"/>
    <property type="match status" value="1"/>
</dbReference>
<evidence type="ECO:0000256" key="8">
    <source>
        <dbReference type="ARBA" id="ARBA00022989"/>
    </source>
</evidence>
<dbReference type="Gene3D" id="3.40.50.300">
    <property type="entry name" value="P-loop containing nucleotide triphosphate hydrolases"/>
    <property type="match status" value="1"/>
</dbReference>
<dbReference type="RefSeq" id="WP_100414246.1">
    <property type="nucleotide sequence ID" value="NZ_PGEZ01000001.1"/>
</dbReference>
<dbReference type="InterPro" id="IPR036640">
    <property type="entry name" value="ABC1_TM_sf"/>
</dbReference>
<dbReference type="Proteomes" id="UP000230842">
    <property type="component" value="Unassembled WGS sequence"/>
</dbReference>
<feature type="domain" description="ABC transmembrane type-1" evidence="13">
    <location>
        <begin position="37"/>
        <end position="321"/>
    </location>
</feature>
<feature type="transmembrane region" description="Helical" evidence="11">
    <location>
        <begin position="76"/>
        <end position="96"/>
    </location>
</feature>
<comment type="subcellular location">
    <subcellularLocation>
        <location evidence="1">Cell membrane</location>
        <topology evidence="1">Multi-pass membrane protein</topology>
    </subcellularLocation>
</comment>
<organism evidence="14 15">
    <name type="scientific">Mumia flava</name>
    <dbReference type="NCBI Taxonomy" id="1348852"/>
    <lineage>
        <taxon>Bacteria</taxon>
        <taxon>Bacillati</taxon>
        <taxon>Actinomycetota</taxon>
        <taxon>Actinomycetes</taxon>
        <taxon>Propionibacteriales</taxon>
        <taxon>Nocardioidaceae</taxon>
        <taxon>Mumia</taxon>
    </lineage>
</organism>
<dbReference type="PANTHER" id="PTHR43394:SF1">
    <property type="entry name" value="ATP-BINDING CASSETTE SUB-FAMILY B MEMBER 10, MITOCHONDRIAL"/>
    <property type="match status" value="1"/>
</dbReference>
<sequence>MSTQTSTVGSSEQRISGLAVLRRGFALSPALADGLGLTLLLAALSTVGAAVVPIVIQVAIDDGLASDAGPDEGAVVRWVVVATGIVLLTAVCAAWMKVRLFTASERGLAQLRERAFRHVHDLSVLTQDRERRGALVSRVTSDIDQVSLFLQFNGIMIVVSLGQVLVATIIMAFYSVPLTVVVWLCFLPLIGSLWFFQGRLSRAYDRARATVGTMLAVIAEPVVGAAVVRSYGIERRTQDRIDDAIDTNLRANLRAQRLVAVTFASAGMAAGLANAAVIVVGVLLGLAGGLTVGGVIAFAFLVGLFVGPVQQATQVLTEAQNAISSWRRVIEILDTPADVPDPGPAGSPLPDEALEVALEKVRYAYPGGPDVLRDLDVTVQPRQRVAVVGETGSGKSTFAKLVTRLVDPGDGVVRIGGVDLRDVPFATLRSRVVMVPQEGFLFDATLADNLRYGDLGATREQMVAAFESLGIGDWFAGLPDGLDTQVGQRGESLSAGERQLVALARAYLADPDLLVLDEATSAVDPQTEMRASRALERLLAGRTSIVIAHRLSTAQAAERVLVFDHGVLVEDGAHQGLVEADGVYARLYASWVAQTHLGLDRSAHDRSGEERRGLDEAGEEPSEDPWENEAPGLVWEDGERD</sequence>
<dbReference type="InterPro" id="IPR017871">
    <property type="entry name" value="ABC_transporter-like_CS"/>
</dbReference>
<dbReference type="InterPro" id="IPR003439">
    <property type="entry name" value="ABC_transporter-like_ATP-bd"/>
</dbReference>
<dbReference type="PROSITE" id="PS50929">
    <property type="entry name" value="ABC_TM1F"/>
    <property type="match status" value="1"/>
</dbReference>
<gene>
    <name evidence="14" type="ORF">CLV56_0200</name>
</gene>
<dbReference type="PROSITE" id="PS50893">
    <property type="entry name" value="ABC_TRANSPORTER_2"/>
    <property type="match status" value="1"/>
</dbReference>
<evidence type="ECO:0000256" key="7">
    <source>
        <dbReference type="ARBA" id="ARBA00022840"/>
    </source>
</evidence>
<dbReference type="FunFam" id="3.40.50.300:FF:001001">
    <property type="entry name" value="Multidrug ABC transporter ATP-binding protein"/>
    <property type="match status" value="1"/>
</dbReference>
<evidence type="ECO:0000256" key="11">
    <source>
        <dbReference type="SAM" id="Phobius"/>
    </source>
</evidence>